<dbReference type="InterPro" id="IPR005161">
    <property type="entry name" value="Ku_N"/>
</dbReference>
<accession>A0A9D4BVE2</accession>
<reference evidence="2" key="1">
    <citation type="journal article" date="2019" name="bioRxiv">
        <title>The Genome of the Zebra Mussel, Dreissena polymorpha: A Resource for Invasive Species Research.</title>
        <authorList>
            <person name="McCartney M.A."/>
            <person name="Auch B."/>
            <person name="Kono T."/>
            <person name="Mallez S."/>
            <person name="Zhang Y."/>
            <person name="Obille A."/>
            <person name="Becker A."/>
            <person name="Abrahante J.E."/>
            <person name="Garbe J."/>
            <person name="Badalamenti J.P."/>
            <person name="Herman A."/>
            <person name="Mangelson H."/>
            <person name="Liachko I."/>
            <person name="Sullivan S."/>
            <person name="Sone E.D."/>
            <person name="Koren S."/>
            <person name="Silverstein K.A.T."/>
            <person name="Beckman K.B."/>
            <person name="Gohl D.M."/>
        </authorList>
    </citation>
    <scope>NUCLEOTIDE SEQUENCE</scope>
    <source>
        <strain evidence="2">Duluth1</strain>
        <tissue evidence="2">Whole animal</tissue>
    </source>
</reference>
<evidence type="ECO:0000313" key="2">
    <source>
        <dbReference type="EMBL" id="KAH3710584.1"/>
    </source>
</evidence>
<name>A0A9D4BVE2_DREPO</name>
<proteinExistence type="predicted"/>
<evidence type="ECO:0000259" key="1">
    <source>
        <dbReference type="Pfam" id="PF03731"/>
    </source>
</evidence>
<dbReference type="InterPro" id="IPR036465">
    <property type="entry name" value="vWFA_dom_sf"/>
</dbReference>
<reference evidence="2" key="2">
    <citation type="submission" date="2020-11" db="EMBL/GenBank/DDBJ databases">
        <authorList>
            <person name="McCartney M.A."/>
            <person name="Auch B."/>
            <person name="Kono T."/>
            <person name="Mallez S."/>
            <person name="Becker A."/>
            <person name="Gohl D.M."/>
            <person name="Silverstein K.A.T."/>
            <person name="Koren S."/>
            <person name="Bechman K.B."/>
            <person name="Herman A."/>
            <person name="Abrahante J.E."/>
            <person name="Garbe J."/>
        </authorList>
    </citation>
    <scope>NUCLEOTIDE SEQUENCE</scope>
    <source>
        <strain evidence="2">Duluth1</strain>
        <tissue evidence="2">Whole animal</tissue>
    </source>
</reference>
<organism evidence="2 3">
    <name type="scientific">Dreissena polymorpha</name>
    <name type="common">Zebra mussel</name>
    <name type="synonym">Mytilus polymorpha</name>
    <dbReference type="NCBI Taxonomy" id="45954"/>
    <lineage>
        <taxon>Eukaryota</taxon>
        <taxon>Metazoa</taxon>
        <taxon>Spiralia</taxon>
        <taxon>Lophotrochozoa</taxon>
        <taxon>Mollusca</taxon>
        <taxon>Bivalvia</taxon>
        <taxon>Autobranchia</taxon>
        <taxon>Heteroconchia</taxon>
        <taxon>Euheterodonta</taxon>
        <taxon>Imparidentia</taxon>
        <taxon>Neoheterodontei</taxon>
        <taxon>Myida</taxon>
        <taxon>Dreissenoidea</taxon>
        <taxon>Dreissenidae</taxon>
        <taxon>Dreissena</taxon>
    </lineage>
</organism>
<protein>
    <recommendedName>
        <fullName evidence="1">Ku70/Ku80 N-terminal alpha/beta domain-containing protein</fullName>
    </recommendedName>
</protein>
<keyword evidence="3" id="KW-1185">Reference proteome</keyword>
<dbReference type="Pfam" id="PF03731">
    <property type="entry name" value="Ku_N"/>
    <property type="match status" value="1"/>
</dbReference>
<dbReference type="EMBL" id="JAIWYP010000014">
    <property type="protein sequence ID" value="KAH3710584.1"/>
    <property type="molecule type" value="Genomic_DNA"/>
</dbReference>
<evidence type="ECO:0000313" key="3">
    <source>
        <dbReference type="Proteomes" id="UP000828390"/>
    </source>
</evidence>
<feature type="domain" description="Ku70/Ku80 N-terminal alpha/beta" evidence="1">
    <location>
        <begin position="2"/>
        <end position="55"/>
    </location>
</feature>
<sequence>MFAESKDEIALILVGSEETDNPLAEGDNYQNISIANPLGIVDFDFLKLVQTDVKASTVSGDCILNECQLI</sequence>
<dbReference type="AlphaFoldDB" id="A0A9D4BVE2"/>
<dbReference type="Gene3D" id="3.40.50.410">
    <property type="entry name" value="von Willebrand factor, type A domain"/>
    <property type="match status" value="1"/>
</dbReference>
<gene>
    <name evidence="2" type="ORF">DPMN_070071</name>
</gene>
<comment type="caution">
    <text evidence="2">The sequence shown here is derived from an EMBL/GenBank/DDBJ whole genome shotgun (WGS) entry which is preliminary data.</text>
</comment>
<dbReference type="SUPFAM" id="SSF53300">
    <property type="entry name" value="vWA-like"/>
    <property type="match status" value="1"/>
</dbReference>
<dbReference type="Proteomes" id="UP000828390">
    <property type="component" value="Unassembled WGS sequence"/>
</dbReference>